<dbReference type="Gene3D" id="3.90.550.10">
    <property type="entry name" value="Spore Coat Polysaccharide Biosynthesis Protein SpsA, Chain A"/>
    <property type="match status" value="1"/>
</dbReference>
<sequence>MYYRRGRHRRRRSAVFVKVLVVGLVAFGLLWVYGKAAAAAAAKPPPCPQCPPPCAAAASPKEKKIIPVFRKVRRVWNSSVRCAFVTLLRATREPNRYAGFVESSRRLRKAFSLEREYPHLAFHEAGFPSDHKRAILALAPWTQFHDVSSVWGNADRPPPDAWNATDRSEGYKHMCRFYGIQVFDVATKLGLDLIMRVDDDVFMLRTVDYDPFRVLWESGAVYAYGASTVESHVHTALTFGPWVETFCQSIIDSRHDDDRDCASLAASIVERMFFNNVFATVVDFWRRPDVRAYHNAIDASGAIYVHRWGDAPIQTAAVRLFTTFDHGYESSSAKQFPQLHYVHFSTDNLIVDGSVTCLACDGALSYFTKLTSYSKPTLQETLGASVVTIDEIVKVAVANHKQTFIRDLLDLGIMRDWGDGKSLDTLPIFAFLQLVEKVGVWCENLGFLNVHVLLPLECCCHLDTYRPDPAAKSLLATSVFKILDPWMNSVLARAIDNLDANRLALSNKPRNPRLYKQRQDAQPSSHRRRRRRRRRR</sequence>
<protein>
    <submittedName>
        <fullName evidence="4">Uncharacterized protein</fullName>
    </submittedName>
</protein>
<dbReference type="InterPro" id="IPR002685">
    <property type="entry name" value="Glyco_trans_15"/>
</dbReference>
<feature type="compositionally biased region" description="Basic residues" evidence="3">
    <location>
        <begin position="525"/>
        <end position="536"/>
    </location>
</feature>
<evidence type="ECO:0000313" key="5">
    <source>
        <dbReference type="Proteomes" id="UP001230188"/>
    </source>
</evidence>
<proteinExistence type="inferred from homology"/>
<dbReference type="EMBL" id="JAQMWT010000479">
    <property type="protein sequence ID" value="KAJ8600784.1"/>
    <property type="molecule type" value="Genomic_DNA"/>
</dbReference>
<feature type="region of interest" description="Disordered" evidence="3">
    <location>
        <begin position="509"/>
        <end position="536"/>
    </location>
</feature>
<dbReference type="Pfam" id="PF01793">
    <property type="entry name" value="Glyco_transf_15"/>
    <property type="match status" value="1"/>
</dbReference>
<dbReference type="Proteomes" id="UP001230188">
    <property type="component" value="Unassembled WGS sequence"/>
</dbReference>
<dbReference type="PANTHER" id="PTHR31121">
    <property type="entry name" value="ALPHA-1,2 MANNOSYLTRANSFERASE KTR1"/>
    <property type="match status" value="1"/>
</dbReference>
<evidence type="ECO:0000256" key="3">
    <source>
        <dbReference type="SAM" id="MobiDB-lite"/>
    </source>
</evidence>
<dbReference type="GO" id="GO:0016020">
    <property type="term" value="C:membrane"/>
    <property type="evidence" value="ECO:0007669"/>
    <property type="project" value="InterPro"/>
</dbReference>
<accession>A0AAD7UBQ5</accession>
<dbReference type="GO" id="GO:0006487">
    <property type="term" value="P:protein N-linked glycosylation"/>
    <property type="evidence" value="ECO:0007669"/>
    <property type="project" value="TreeGrafter"/>
</dbReference>
<evidence type="ECO:0000256" key="2">
    <source>
        <dbReference type="ARBA" id="ARBA00022679"/>
    </source>
</evidence>
<dbReference type="GO" id="GO:0005794">
    <property type="term" value="C:Golgi apparatus"/>
    <property type="evidence" value="ECO:0007669"/>
    <property type="project" value="TreeGrafter"/>
</dbReference>
<dbReference type="GO" id="GO:0000032">
    <property type="term" value="P:cell wall mannoprotein biosynthetic process"/>
    <property type="evidence" value="ECO:0007669"/>
    <property type="project" value="TreeGrafter"/>
</dbReference>
<comment type="caution">
    <text evidence="4">The sequence shown here is derived from an EMBL/GenBank/DDBJ whole genome shotgun (WGS) entry which is preliminary data.</text>
</comment>
<evidence type="ECO:0000313" key="4">
    <source>
        <dbReference type="EMBL" id="KAJ8600784.1"/>
    </source>
</evidence>
<keyword evidence="2" id="KW-0808">Transferase</keyword>
<comment type="similarity">
    <text evidence="1">Belongs to the glycosyltransferase 15 family.</text>
</comment>
<dbReference type="SUPFAM" id="SSF53448">
    <property type="entry name" value="Nucleotide-diphospho-sugar transferases"/>
    <property type="match status" value="1"/>
</dbReference>
<name>A0AAD7UBQ5_9STRA</name>
<keyword evidence="5" id="KW-1185">Reference proteome</keyword>
<dbReference type="AlphaFoldDB" id="A0AAD7UBQ5"/>
<evidence type="ECO:0000256" key="1">
    <source>
        <dbReference type="ARBA" id="ARBA00007677"/>
    </source>
</evidence>
<gene>
    <name evidence="4" type="ORF">CTAYLR_006110</name>
</gene>
<dbReference type="GO" id="GO:0000026">
    <property type="term" value="F:alpha-1,2-mannosyltransferase activity"/>
    <property type="evidence" value="ECO:0007669"/>
    <property type="project" value="TreeGrafter"/>
</dbReference>
<organism evidence="4 5">
    <name type="scientific">Chrysophaeum taylorii</name>
    <dbReference type="NCBI Taxonomy" id="2483200"/>
    <lineage>
        <taxon>Eukaryota</taxon>
        <taxon>Sar</taxon>
        <taxon>Stramenopiles</taxon>
        <taxon>Ochrophyta</taxon>
        <taxon>Pelagophyceae</taxon>
        <taxon>Pelagomonadales</taxon>
        <taxon>Pelagomonadaceae</taxon>
        <taxon>Chrysophaeum</taxon>
    </lineage>
</organism>
<dbReference type="PANTHER" id="PTHR31121:SF6">
    <property type="entry name" value="ALPHA-1,2 MANNOSYLTRANSFERASE KTR1"/>
    <property type="match status" value="1"/>
</dbReference>
<reference evidence="4" key="1">
    <citation type="submission" date="2023-01" db="EMBL/GenBank/DDBJ databases">
        <title>Metagenome sequencing of chrysophaentin producing Chrysophaeum taylorii.</title>
        <authorList>
            <person name="Davison J."/>
            <person name="Bewley C."/>
        </authorList>
    </citation>
    <scope>NUCLEOTIDE SEQUENCE</scope>
    <source>
        <strain evidence="4">NIES-1699</strain>
    </source>
</reference>
<dbReference type="InterPro" id="IPR029044">
    <property type="entry name" value="Nucleotide-diphossugar_trans"/>
</dbReference>